<dbReference type="EMBL" id="LFJN01000003">
    <property type="protein sequence ID" value="KPI44679.1"/>
    <property type="molecule type" value="Genomic_DNA"/>
</dbReference>
<reference evidence="2 3" key="1">
    <citation type="submission" date="2015-06" db="EMBL/GenBank/DDBJ databases">
        <title>Draft genome of the ant-associated black yeast Phialophora attae CBS 131958.</title>
        <authorList>
            <person name="Moreno L.F."/>
            <person name="Stielow B.J."/>
            <person name="de Hoog S."/>
            <person name="Vicente V.A."/>
            <person name="Weiss V.A."/>
            <person name="de Vries M."/>
            <person name="Cruz L.M."/>
            <person name="Souza E.M."/>
        </authorList>
    </citation>
    <scope>NUCLEOTIDE SEQUENCE [LARGE SCALE GENOMIC DNA]</scope>
    <source>
        <strain evidence="2 3">CBS 131958</strain>
    </source>
</reference>
<gene>
    <name evidence="2" type="ORF">AB675_8758</name>
</gene>
<keyword evidence="1" id="KW-0732">Signal</keyword>
<evidence type="ECO:0000313" key="2">
    <source>
        <dbReference type="EMBL" id="KPI44679.1"/>
    </source>
</evidence>
<protein>
    <recommendedName>
        <fullName evidence="4">Lysine-specific metallo-endopeptidase domain-containing protein</fullName>
    </recommendedName>
</protein>
<sequence length="341" mass="38174">MFAKLQFLVVLLSIGVQGRPHLPHILSSVWHDVISPNITLGREAKEWRPHSADAAAVPDLFLPPRAPILRNFPDTNTQNMAVTAFFDALNLAFSGYKALMGQCKPGWQPPATYLRYFPPEPEDARGSVQDALLAVIGPSPYGPAEMDEPGYSFAIYYEEVVDVPESIAELDQRMCSHNDPPNAYFGESDEDSAAWMVICPKTFENQKDLSHTTCEELPDGATAAMDVPGATVLHEFLHWHRMTTNIGTLEIVDYNIDDLGINLIDPKAWPKTGYGPENAQALNEVFQRWDPSDMSEEHLTRAPWLNADNYVYFCLESYWEEKCAGKHFGDAPRPPPINALR</sequence>
<dbReference type="GO" id="GO:0008237">
    <property type="term" value="F:metallopeptidase activity"/>
    <property type="evidence" value="ECO:0007669"/>
    <property type="project" value="InterPro"/>
</dbReference>
<evidence type="ECO:0008006" key="4">
    <source>
        <dbReference type="Google" id="ProtNLM"/>
    </source>
</evidence>
<evidence type="ECO:0000256" key="1">
    <source>
        <dbReference type="SAM" id="SignalP"/>
    </source>
</evidence>
<dbReference type="Gene3D" id="3.40.390.10">
    <property type="entry name" value="Collagenase (Catalytic Domain)"/>
    <property type="match status" value="1"/>
</dbReference>
<dbReference type="InterPro" id="IPR024079">
    <property type="entry name" value="MetalloPept_cat_dom_sf"/>
</dbReference>
<organism evidence="2 3">
    <name type="scientific">Cyphellophora attinorum</name>
    <dbReference type="NCBI Taxonomy" id="1664694"/>
    <lineage>
        <taxon>Eukaryota</taxon>
        <taxon>Fungi</taxon>
        <taxon>Dikarya</taxon>
        <taxon>Ascomycota</taxon>
        <taxon>Pezizomycotina</taxon>
        <taxon>Eurotiomycetes</taxon>
        <taxon>Chaetothyriomycetidae</taxon>
        <taxon>Chaetothyriales</taxon>
        <taxon>Cyphellophoraceae</taxon>
        <taxon>Cyphellophora</taxon>
    </lineage>
</organism>
<comment type="caution">
    <text evidence="2">The sequence shown here is derived from an EMBL/GenBank/DDBJ whole genome shotgun (WGS) entry which is preliminary data.</text>
</comment>
<evidence type="ECO:0000313" key="3">
    <source>
        <dbReference type="Proteomes" id="UP000038010"/>
    </source>
</evidence>
<name>A0A0N0NRC7_9EURO</name>
<keyword evidence="3" id="KW-1185">Reference proteome</keyword>
<feature type="chain" id="PRO_5005856988" description="Lysine-specific metallo-endopeptidase domain-containing protein" evidence="1">
    <location>
        <begin position="19"/>
        <end position="341"/>
    </location>
</feature>
<dbReference type="VEuPathDB" id="FungiDB:AB675_8758"/>
<dbReference type="OrthoDB" id="4129415at2759"/>
<accession>A0A0N0NRC7</accession>
<proteinExistence type="predicted"/>
<feature type="signal peptide" evidence="1">
    <location>
        <begin position="1"/>
        <end position="18"/>
    </location>
</feature>
<dbReference type="GeneID" id="28741111"/>
<dbReference type="RefSeq" id="XP_018004642.1">
    <property type="nucleotide sequence ID" value="XM_018149231.1"/>
</dbReference>
<dbReference type="SUPFAM" id="SSF55486">
    <property type="entry name" value="Metalloproteases ('zincins'), catalytic domain"/>
    <property type="match status" value="1"/>
</dbReference>
<dbReference type="Proteomes" id="UP000038010">
    <property type="component" value="Unassembled WGS sequence"/>
</dbReference>
<dbReference type="AlphaFoldDB" id="A0A0N0NRC7"/>